<feature type="domain" description="Methyltransferase type 11" evidence="4">
    <location>
        <begin position="48"/>
        <end position="137"/>
    </location>
</feature>
<sequence>MTHSIHPSAKQGFSASAELYQCVRPNYPEQIVAYLKSRLNLSPKAHLLDLGTGTGKFLPYLKQLSHHIIAVDPIAEMLAQLKFAHPDIEAVQGSSDHLSLANESVDAVFCAQSFHWFANINSLQEIDRVLKPDGCLVLIWNQRDTNIDWVKALANEIAPFEGDTPRYHTGLWRKAFDGQDVFTLTHETIMPFVHSGTVENVVAKRLLSTSFIAKMSTSKQQELKQRFEAIVQNYTAKTPQDLIDFPYQTHVYIFAKMNHLSHTMD</sequence>
<dbReference type="Gene3D" id="3.40.50.150">
    <property type="entry name" value="Vaccinia Virus protein VP39"/>
    <property type="match status" value="1"/>
</dbReference>
<dbReference type="GO" id="GO:0032259">
    <property type="term" value="P:methylation"/>
    <property type="evidence" value="ECO:0007669"/>
    <property type="project" value="UniProtKB-KW"/>
</dbReference>
<evidence type="ECO:0000256" key="2">
    <source>
        <dbReference type="ARBA" id="ARBA00022603"/>
    </source>
</evidence>
<evidence type="ECO:0000313" key="7">
    <source>
        <dbReference type="Proteomes" id="UP000327478"/>
    </source>
</evidence>
<dbReference type="EMBL" id="WITK01000001">
    <property type="protein sequence ID" value="MQW91007.1"/>
    <property type="molecule type" value="Genomic_DNA"/>
</dbReference>
<keyword evidence="3" id="KW-0808">Transferase</keyword>
<dbReference type="RefSeq" id="WP_153370517.1">
    <property type="nucleotide sequence ID" value="NZ_CP045650.1"/>
</dbReference>
<dbReference type="Pfam" id="PF08241">
    <property type="entry name" value="Methyltransf_11"/>
    <property type="match status" value="1"/>
</dbReference>
<name>A0A5Q0NZ38_9GAMM</name>
<evidence type="ECO:0000256" key="1">
    <source>
        <dbReference type="ARBA" id="ARBA00008361"/>
    </source>
</evidence>
<organism evidence="5 8">
    <name type="scientific">Acinetobacter wanghuae</name>
    <dbReference type="NCBI Taxonomy" id="2662362"/>
    <lineage>
        <taxon>Bacteria</taxon>
        <taxon>Pseudomonadati</taxon>
        <taxon>Pseudomonadota</taxon>
        <taxon>Gammaproteobacteria</taxon>
        <taxon>Moraxellales</taxon>
        <taxon>Moraxellaceae</taxon>
        <taxon>Acinetobacter</taxon>
    </lineage>
</organism>
<comment type="similarity">
    <text evidence="1">Belongs to the methyltransferase superfamily.</text>
</comment>
<dbReference type="InterPro" id="IPR029063">
    <property type="entry name" value="SAM-dependent_MTases_sf"/>
</dbReference>
<evidence type="ECO:0000313" key="6">
    <source>
        <dbReference type="EMBL" id="QGA10167.1"/>
    </source>
</evidence>
<dbReference type="CDD" id="cd02440">
    <property type="entry name" value="AdoMet_MTases"/>
    <property type="match status" value="1"/>
</dbReference>
<evidence type="ECO:0000313" key="8">
    <source>
        <dbReference type="Proteomes" id="UP000480556"/>
    </source>
</evidence>
<dbReference type="PANTHER" id="PTHR44942:SF4">
    <property type="entry name" value="METHYLTRANSFERASE TYPE 11 DOMAIN-CONTAINING PROTEIN"/>
    <property type="match status" value="1"/>
</dbReference>
<dbReference type="Proteomes" id="UP000327478">
    <property type="component" value="Chromosome"/>
</dbReference>
<dbReference type="Proteomes" id="UP000480556">
    <property type="component" value="Unassembled WGS sequence"/>
</dbReference>
<evidence type="ECO:0000256" key="3">
    <source>
        <dbReference type="ARBA" id="ARBA00022679"/>
    </source>
</evidence>
<proteinExistence type="inferred from homology"/>
<dbReference type="EMBL" id="CP045650">
    <property type="protein sequence ID" value="QGA10167.1"/>
    <property type="molecule type" value="Genomic_DNA"/>
</dbReference>
<accession>A0A5Q0NZ38</accession>
<dbReference type="GO" id="GO:0008757">
    <property type="term" value="F:S-adenosylmethionine-dependent methyltransferase activity"/>
    <property type="evidence" value="ECO:0007669"/>
    <property type="project" value="InterPro"/>
</dbReference>
<evidence type="ECO:0000313" key="5">
    <source>
        <dbReference type="EMBL" id="MQW91007.1"/>
    </source>
</evidence>
<gene>
    <name evidence="6" type="ORF">GFH30_01595</name>
    <name evidence="5" type="ORF">GHJ48_01110</name>
</gene>
<dbReference type="InterPro" id="IPR013216">
    <property type="entry name" value="Methyltransf_11"/>
</dbReference>
<reference evidence="7 8" key="1">
    <citation type="submission" date="2019-10" db="EMBL/GenBank/DDBJ databases">
        <authorList>
            <person name="Dong K."/>
        </authorList>
    </citation>
    <scope>NUCLEOTIDE SEQUENCE [LARGE SCALE GENOMIC DNA]</scope>
    <source>
        <strain evidence="6">Dk386</strain>
        <strain evidence="7">dk386</strain>
        <strain evidence="8">dk771</strain>
        <strain evidence="5">Dk771</strain>
    </source>
</reference>
<protein>
    <submittedName>
        <fullName evidence="5">Methyltransferase domain-containing protein</fullName>
    </submittedName>
</protein>
<dbReference type="SUPFAM" id="SSF53335">
    <property type="entry name" value="S-adenosyl-L-methionine-dependent methyltransferases"/>
    <property type="match status" value="1"/>
</dbReference>
<evidence type="ECO:0000259" key="4">
    <source>
        <dbReference type="Pfam" id="PF08241"/>
    </source>
</evidence>
<dbReference type="AlphaFoldDB" id="A0A5Q0NZ38"/>
<dbReference type="PANTHER" id="PTHR44942">
    <property type="entry name" value="METHYLTRANSF_11 DOMAIN-CONTAINING PROTEIN"/>
    <property type="match status" value="1"/>
</dbReference>
<keyword evidence="2 5" id="KW-0489">Methyltransferase</keyword>
<keyword evidence="7" id="KW-1185">Reference proteome</keyword>
<dbReference type="InterPro" id="IPR051052">
    <property type="entry name" value="Diverse_substrate_MTase"/>
</dbReference>